<dbReference type="AlphaFoldDB" id="A0A7R9KAY7"/>
<sequence>MTRRDLVKTVEVVTDTTKKGLSIVQPDIIMLSIAHRLPLWDKNKKIALTKGAGSK</sequence>
<name>A0A7R9KAY7_TIMGE</name>
<organism evidence="1">
    <name type="scientific">Timema genevievae</name>
    <name type="common">Walking stick</name>
    <dbReference type="NCBI Taxonomy" id="629358"/>
    <lineage>
        <taxon>Eukaryota</taxon>
        <taxon>Metazoa</taxon>
        <taxon>Ecdysozoa</taxon>
        <taxon>Arthropoda</taxon>
        <taxon>Hexapoda</taxon>
        <taxon>Insecta</taxon>
        <taxon>Pterygota</taxon>
        <taxon>Neoptera</taxon>
        <taxon>Polyneoptera</taxon>
        <taxon>Phasmatodea</taxon>
        <taxon>Timematodea</taxon>
        <taxon>Timematoidea</taxon>
        <taxon>Timematidae</taxon>
        <taxon>Timema</taxon>
    </lineage>
</organism>
<gene>
    <name evidence="1" type="ORF">TGEB3V08_LOCUS11160</name>
</gene>
<accession>A0A7R9KAY7</accession>
<protein>
    <submittedName>
        <fullName evidence="1">Uncharacterized protein</fullName>
    </submittedName>
</protein>
<reference evidence="1" key="1">
    <citation type="submission" date="2020-11" db="EMBL/GenBank/DDBJ databases">
        <authorList>
            <person name="Tran Van P."/>
        </authorList>
    </citation>
    <scope>NUCLEOTIDE SEQUENCE</scope>
</reference>
<dbReference type="EMBL" id="OE848271">
    <property type="protein sequence ID" value="CAD7612458.1"/>
    <property type="molecule type" value="Genomic_DNA"/>
</dbReference>
<proteinExistence type="predicted"/>
<evidence type="ECO:0000313" key="1">
    <source>
        <dbReference type="EMBL" id="CAD7612458.1"/>
    </source>
</evidence>